<keyword evidence="3" id="KW-1185">Reference proteome</keyword>
<feature type="region of interest" description="Disordered" evidence="1">
    <location>
        <begin position="105"/>
        <end position="129"/>
    </location>
</feature>
<comment type="caution">
    <text evidence="2">The sequence shown here is derived from an EMBL/GenBank/DDBJ whole genome shotgun (WGS) entry which is preliminary data.</text>
</comment>
<dbReference type="Proteomes" id="UP001610563">
    <property type="component" value="Unassembled WGS sequence"/>
</dbReference>
<protein>
    <submittedName>
        <fullName evidence="2">Uncharacterized protein</fullName>
    </submittedName>
</protein>
<dbReference type="EMBL" id="JBFTWV010000005">
    <property type="protein sequence ID" value="KAL2799984.1"/>
    <property type="molecule type" value="Genomic_DNA"/>
</dbReference>
<name>A0ABR4GLT7_9EURO</name>
<evidence type="ECO:0000313" key="2">
    <source>
        <dbReference type="EMBL" id="KAL2799984.1"/>
    </source>
</evidence>
<organism evidence="2 3">
    <name type="scientific">Aspergillus keveii</name>
    <dbReference type="NCBI Taxonomy" id="714993"/>
    <lineage>
        <taxon>Eukaryota</taxon>
        <taxon>Fungi</taxon>
        <taxon>Dikarya</taxon>
        <taxon>Ascomycota</taxon>
        <taxon>Pezizomycotina</taxon>
        <taxon>Eurotiomycetes</taxon>
        <taxon>Eurotiomycetidae</taxon>
        <taxon>Eurotiales</taxon>
        <taxon>Aspergillaceae</taxon>
        <taxon>Aspergillus</taxon>
        <taxon>Aspergillus subgen. Nidulantes</taxon>
    </lineage>
</organism>
<sequence>MASMVGCGMIAARELVPAMEVGFVDSVEQEQKLQALVRLDCLILPTSPEQLRGLCLAFPRDDACLIRSDNTRSAKVWEGSLFFPCFALSKQEAYAHAFATNHTAAENPTHGPALENVSSPDNSHAGPDFHFPGQDSALPLLVPSWQILEFRLVHHIRACWPALAYDSGQESFLIGLPRVRSENKDQMVPNKV</sequence>
<gene>
    <name evidence="2" type="ORF">BJX66DRAFT_210793</name>
</gene>
<evidence type="ECO:0000256" key="1">
    <source>
        <dbReference type="SAM" id="MobiDB-lite"/>
    </source>
</evidence>
<reference evidence="2 3" key="1">
    <citation type="submission" date="2024-07" db="EMBL/GenBank/DDBJ databases">
        <title>Section-level genome sequencing and comparative genomics of Aspergillus sections Usti and Cavernicolus.</title>
        <authorList>
            <consortium name="Lawrence Berkeley National Laboratory"/>
            <person name="Nybo J.L."/>
            <person name="Vesth T.C."/>
            <person name="Theobald S."/>
            <person name="Frisvad J.C."/>
            <person name="Larsen T.O."/>
            <person name="Kjaerboelling I."/>
            <person name="Rothschild-Mancinelli K."/>
            <person name="Lyhne E.K."/>
            <person name="Kogle M.E."/>
            <person name="Barry K."/>
            <person name="Clum A."/>
            <person name="Na H."/>
            <person name="Ledsgaard L."/>
            <person name="Lin J."/>
            <person name="Lipzen A."/>
            <person name="Kuo A."/>
            <person name="Riley R."/>
            <person name="Mondo S."/>
            <person name="Labutti K."/>
            <person name="Haridas S."/>
            <person name="Pangalinan J."/>
            <person name="Salamov A.A."/>
            <person name="Simmons B.A."/>
            <person name="Magnuson J.K."/>
            <person name="Chen J."/>
            <person name="Drula E."/>
            <person name="Henrissat B."/>
            <person name="Wiebenga A."/>
            <person name="Lubbers R.J."/>
            <person name="Gomes A.C."/>
            <person name="Makela M.R."/>
            <person name="Stajich J."/>
            <person name="Grigoriev I.V."/>
            <person name="Mortensen U.H."/>
            <person name="De Vries R.P."/>
            <person name="Baker S.E."/>
            <person name="Andersen M.R."/>
        </authorList>
    </citation>
    <scope>NUCLEOTIDE SEQUENCE [LARGE SCALE GENOMIC DNA]</scope>
    <source>
        <strain evidence="2 3">CBS 209.92</strain>
    </source>
</reference>
<proteinExistence type="predicted"/>
<evidence type="ECO:0000313" key="3">
    <source>
        <dbReference type="Proteomes" id="UP001610563"/>
    </source>
</evidence>
<accession>A0ABR4GLT7</accession>